<accession>A0A0K2VEV0</accession>
<reference evidence="1" key="1">
    <citation type="submission" date="2014-05" db="EMBL/GenBank/DDBJ databases">
        <authorList>
            <person name="Chronopoulou M."/>
        </authorList>
    </citation>
    <scope>NUCLEOTIDE SEQUENCE</scope>
    <source>
        <tissue evidence="1">Whole organism</tissue>
    </source>
</reference>
<proteinExistence type="predicted"/>
<evidence type="ECO:0000313" key="1">
    <source>
        <dbReference type="EMBL" id="CDW48979.1"/>
    </source>
</evidence>
<dbReference type="EMBL" id="HACA01031618">
    <property type="protein sequence ID" value="CDW48979.1"/>
    <property type="molecule type" value="Transcribed_RNA"/>
</dbReference>
<dbReference type="AlphaFoldDB" id="A0A0K2VEV0"/>
<organism evidence="1">
    <name type="scientific">Lepeophtheirus salmonis</name>
    <name type="common">Salmon louse</name>
    <name type="synonym">Caligus salmonis</name>
    <dbReference type="NCBI Taxonomy" id="72036"/>
    <lineage>
        <taxon>Eukaryota</taxon>
        <taxon>Metazoa</taxon>
        <taxon>Ecdysozoa</taxon>
        <taxon>Arthropoda</taxon>
        <taxon>Crustacea</taxon>
        <taxon>Multicrustacea</taxon>
        <taxon>Hexanauplia</taxon>
        <taxon>Copepoda</taxon>
        <taxon>Siphonostomatoida</taxon>
        <taxon>Caligidae</taxon>
        <taxon>Lepeophtheirus</taxon>
    </lineage>
</organism>
<protein>
    <submittedName>
        <fullName evidence="1">Uncharacterized protein</fullName>
    </submittedName>
</protein>
<sequence length="26" mass="3355">MQRRNFSFFFSSYGRRRHGLRDYRTL</sequence>
<name>A0A0K2VEV0_LEPSM</name>